<dbReference type="AlphaFoldDB" id="A0A1H9E3P0"/>
<proteinExistence type="predicted"/>
<evidence type="ECO:0000313" key="3">
    <source>
        <dbReference type="Proteomes" id="UP000199427"/>
    </source>
</evidence>
<name>A0A1H9E3P0_9BACI</name>
<protein>
    <recommendedName>
        <fullName evidence="4">YwdI family protein</fullName>
    </recommendedName>
</protein>
<keyword evidence="3" id="KW-1185">Reference proteome</keyword>
<dbReference type="RefSeq" id="WP_091773117.1">
    <property type="nucleotide sequence ID" value="NZ_FOES01000008.1"/>
</dbReference>
<dbReference type="EMBL" id="FOES01000008">
    <property type="protein sequence ID" value="SEQ20192.1"/>
    <property type="molecule type" value="Genomic_DNA"/>
</dbReference>
<gene>
    <name evidence="2" type="ORF">SAMN05216362_10851</name>
</gene>
<dbReference type="STRING" id="571933.SAMN05216362_10851"/>
<dbReference type="InterPro" id="IPR035218">
    <property type="entry name" value="DUF5327"/>
</dbReference>
<reference evidence="2 3" key="1">
    <citation type="submission" date="2016-10" db="EMBL/GenBank/DDBJ databases">
        <authorList>
            <person name="de Groot N.N."/>
        </authorList>
    </citation>
    <scope>NUCLEOTIDE SEQUENCE [LARGE SCALE GENOMIC DNA]</scope>
    <source>
        <strain evidence="2 3">DSM 21633</strain>
    </source>
</reference>
<accession>A0A1H9E3P0</accession>
<dbReference type="Pfam" id="PF17261">
    <property type="entry name" value="DUF5327"/>
    <property type="match status" value="1"/>
</dbReference>
<dbReference type="OrthoDB" id="2361717at2"/>
<feature type="compositionally biased region" description="Basic and acidic residues" evidence="1">
    <location>
        <begin position="77"/>
        <end position="87"/>
    </location>
</feature>
<evidence type="ECO:0008006" key="4">
    <source>
        <dbReference type="Google" id="ProtNLM"/>
    </source>
</evidence>
<organism evidence="2 3">
    <name type="scientific">Piscibacillus halophilus</name>
    <dbReference type="NCBI Taxonomy" id="571933"/>
    <lineage>
        <taxon>Bacteria</taxon>
        <taxon>Bacillati</taxon>
        <taxon>Bacillota</taxon>
        <taxon>Bacilli</taxon>
        <taxon>Bacillales</taxon>
        <taxon>Bacillaceae</taxon>
        <taxon>Piscibacillus</taxon>
    </lineage>
</organism>
<sequence>MTVSYHAIIRQMKKELEQLNENTDHQQVLAKMHVVKSLADVVINSYEDIGEKPQTAVISSSKKVDMTDAEAKMMGIRKKDSDQGRLLEDDDANGDSIFDF</sequence>
<evidence type="ECO:0000313" key="2">
    <source>
        <dbReference type="EMBL" id="SEQ20192.1"/>
    </source>
</evidence>
<evidence type="ECO:0000256" key="1">
    <source>
        <dbReference type="SAM" id="MobiDB-lite"/>
    </source>
</evidence>
<dbReference type="Proteomes" id="UP000199427">
    <property type="component" value="Unassembled WGS sequence"/>
</dbReference>
<feature type="region of interest" description="Disordered" evidence="1">
    <location>
        <begin position="77"/>
        <end position="100"/>
    </location>
</feature>